<comment type="caution">
    <text evidence="1">The sequence shown here is derived from an EMBL/GenBank/DDBJ whole genome shotgun (WGS) entry which is preliminary data.</text>
</comment>
<name>A0ACB9ZT23_CATRO</name>
<reference evidence="2" key="1">
    <citation type="journal article" date="2023" name="Nat. Plants">
        <title>Single-cell RNA sequencing provides a high-resolution roadmap for understanding the multicellular compartmentation of specialized metabolism.</title>
        <authorList>
            <person name="Sun S."/>
            <person name="Shen X."/>
            <person name="Li Y."/>
            <person name="Li Y."/>
            <person name="Wang S."/>
            <person name="Li R."/>
            <person name="Zhang H."/>
            <person name="Shen G."/>
            <person name="Guo B."/>
            <person name="Wei J."/>
            <person name="Xu J."/>
            <person name="St-Pierre B."/>
            <person name="Chen S."/>
            <person name="Sun C."/>
        </authorList>
    </citation>
    <scope>NUCLEOTIDE SEQUENCE [LARGE SCALE GENOMIC DNA]</scope>
</reference>
<protein>
    <submittedName>
        <fullName evidence="1">Uncharacterized protein</fullName>
    </submittedName>
</protein>
<evidence type="ECO:0000313" key="1">
    <source>
        <dbReference type="EMBL" id="KAI5649367.1"/>
    </source>
</evidence>
<dbReference type="EMBL" id="CM044708">
    <property type="protein sequence ID" value="KAI5649367.1"/>
    <property type="molecule type" value="Genomic_DNA"/>
</dbReference>
<proteinExistence type="predicted"/>
<gene>
    <name evidence="1" type="ORF">M9H77_35372</name>
</gene>
<dbReference type="Proteomes" id="UP001060085">
    <property type="component" value="Linkage Group LG08"/>
</dbReference>
<organism evidence="1 2">
    <name type="scientific">Catharanthus roseus</name>
    <name type="common">Madagascar periwinkle</name>
    <name type="synonym">Vinca rosea</name>
    <dbReference type="NCBI Taxonomy" id="4058"/>
    <lineage>
        <taxon>Eukaryota</taxon>
        <taxon>Viridiplantae</taxon>
        <taxon>Streptophyta</taxon>
        <taxon>Embryophyta</taxon>
        <taxon>Tracheophyta</taxon>
        <taxon>Spermatophyta</taxon>
        <taxon>Magnoliopsida</taxon>
        <taxon>eudicotyledons</taxon>
        <taxon>Gunneridae</taxon>
        <taxon>Pentapetalae</taxon>
        <taxon>asterids</taxon>
        <taxon>lamiids</taxon>
        <taxon>Gentianales</taxon>
        <taxon>Apocynaceae</taxon>
        <taxon>Rauvolfioideae</taxon>
        <taxon>Vinceae</taxon>
        <taxon>Catharanthinae</taxon>
        <taxon>Catharanthus</taxon>
    </lineage>
</organism>
<evidence type="ECO:0000313" key="2">
    <source>
        <dbReference type="Proteomes" id="UP001060085"/>
    </source>
</evidence>
<keyword evidence="2" id="KW-1185">Reference proteome</keyword>
<sequence>MALVPTHQFYPRTTTFIDSFQSSVTKLHVTTRLKFFRYGYSIPFKNQILCETHKSTINSDSTPQQNPQKRSNFDGGSKNKRWGFASEAALSKSNSVNVSSSSNSWLDKWNEHKQNKLKGTPQVVVNYRNSGEVSGSDCEESSSSGSTMERIVEKLKKFGYVDDADEKKEEERAIEKGSIEDIFYVEEGILPNARGGFSEKSPFGDENVFSSNGEVRFPWEKKEVKEEAARQKSRSSMAELTLPESELRRLKNLTIRIKNKMRIGGSGVTGEVVEKIHEKWKSSEVVRLKIEGASALNMKRMHEILERKTGGLVIWRSGTSVALYRGVGYEVPSEKLQKRLYNKNDIPHDPSLLTTDANISQLSEDNPSSTVHTAQADIVNDGKENNDAEPLPEVNYEDEVDKMLDGLGTRYTDWPGPGPLPVDADLLPSFIPGYNPPFRILPYGVRSTVGHKEATALKRLARVLPPHFALGRSRQHQGLAAAMVKLWERSSIAKIALKRGVQLTTSERMAEDIKKLTGGILLSRNKDFLVFYRGKDFLSPEVAEALLEKERLAKTLQDEEEQARLRASALVTPHRELTDESGTAGTLEETLDADARWGKKLDEDHKERVMREAEILRHASLVRKLEKKLFIAERKIMRAERALSKVEESLNPAERAADPDSITDEERFMFRKLGLRMKAFLLLGRRGVFDGTVENMHLHWKYRELVKIIVKAKSFDKVRSIALSLESESGGVLVSVDKVSKGYAIIVFRGKNYERPPALRPKNLLTKRKALARSIELQRREALLNHISAVQKRVGQLRSEIEQMARVKEHGDEELYNRLDSAYPSEDEDSEDEGERDEAYIETYNSTNEDLLDESDDDLSNGQHHLKSISLDIEEDASETEHVLS</sequence>
<accession>A0ACB9ZT23</accession>